<feature type="domain" description="RCK N-terminal" evidence="1">
    <location>
        <begin position="7"/>
        <end position="123"/>
    </location>
</feature>
<keyword evidence="4" id="KW-1185">Reference proteome</keyword>
<dbReference type="OrthoDB" id="9776294at2"/>
<dbReference type="GO" id="GO:0006813">
    <property type="term" value="P:potassium ion transport"/>
    <property type="evidence" value="ECO:0007669"/>
    <property type="project" value="InterPro"/>
</dbReference>
<organism evidence="3 4">
    <name type="scientific">Faecalicatena orotica</name>
    <dbReference type="NCBI Taxonomy" id="1544"/>
    <lineage>
        <taxon>Bacteria</taxon>
        <taxon>Bacillati</taxon>
        <taxon>Bacillota</taxon>
        <taxon>Clostridia</taxon>
        <taxon>Lachnospirales</taxon>
        <taxon>Lachnospiraceae</taxon>
        <taxon>Faecalicatena</taxon>
    </lineage>
</organism>
<dbReference type="PROSITE" id="PS51201">
    <property type="entry name" value="RCK_N"/>
    <property type="match status" value="1"/>
</dbReference>
<reference evidence="3 4" key="1">
    <citation type="submission" date="2018-05" db="EMBL/GenBank/DDBJ databases">
        <title>The Hungate 1000. A catalogue of reference genomes from the rumen microbiome.</title>
        <authorList>
            <person name="Kelly W."/>
        </authorList>
    </citation>
    <scope>NUCLEOTIDE SEQUENCE [LARGE SCALE GENOMIC DNA]</scope>
    <source>
        <strain evidence="3 4">NLAE-zl-C242</strain>
    </source>
</reference>
<evidence type="ECO:0000313" key="3">
    <source>
        <dbReference type="EMBL" id="PWJ23881.1"/>
    </source>
</evidence>
<gene>
    <name evidence="3" type="ORF">A8806_112127</name>
</gene>
<dbReference type="Pfam" id="PF02080">
    <property type="entry name" value="TrkA_C"/>
    <property type="match status" value="1"/>
</dbReference>
<dbReference type="SUPFAM" id="SSF51735">
    <property type="entry name" value="NAD(P)-binding Rossmann-fold domains"/>
    <property type="match status" value="1"/>
</dbReference>
<dbReference type="AlphaFoldDB" id="A0A2Y9BIK8"/>
<name>A0A2Y9BIK8_9FIRM</name>
<feature type="domain" description="RCK C-terminal" evidence="2">
    <location>
        <begin position="139"/>
        <end position="223"/>
    </location>
</feature>
<dbReference type="PANTHER" id="PTHR43833">
    <property type="entry name" value="POTASSIUM CHANNEL PROTEIN 2-RELATED-RELATED"/>
    <property type="match status" value="1"/>
</dbReference>
<comment type="caution">
    <text evidence="3">The sequence shown here is derived from an EMBL/GenBank/DDBJ whole genome shotgun (WGS) entry which is preliminary data.</text>
</comment>
<dbReference type="PROSITE" id="PS51202">
    <property type="entry name" value="RCK_C"/>
    <property type="match status" value="1"/>
</dbReference>
<dbReference type="SUPFAM" id="SSF116726">
    <property type="entry name" value="TrkA C-terminal domain-like"/>
    <property type="match status" value="1"/>
</dbReference>
<proteinExistence type="predicted"/>
<dbReference type="InterPro" id="IPR006037">
    <property type="entry name" value="RCK_C"/>
</dbReference>
<dbReference type="EMBL" id="QGDL01000012">
    <property type="protein sequence ID" value="PWJ23881.1"/>
    <property type="molecule type" value="Genomic_DNA"/>
</dbReference>
<dbReference type="InterPro" id="IPR036291">
    <property type="entry name" value="NAD(P)-bd_dom_sf"/>
</dbReference>
<dbReference type="Pfam" id="PF02254">
    <property type="entry name" value="TrkA_N"/>
    <property type="match status" value="1"/>
</dbReference>
<evidence type="ECO:0000313" key="4">
    <source>
        <dbReference type="Proteomes" id="UP000245845"/>
    </source>
</evidence>
<evidence type="ECO:0000259" key="2">
    <source>
        <dbReference type="PROSITE" id="PS51202"/>
    </source>
</evidence>
<accession>A0A2Y9BIK8</accession>
<dbReference type="InterPro" id="IPR036721">
    <property type="entry name" value="RCK_C_sf"/>
</dbReference>
<dbReference type="PANTHER" id="PTHR43833:SF7">
    <property type="entry name" value="KTR SYSTEM POTASSIUM UPTAKE PROTEIN C"/>
    <property type="match status" value="1"/>
</dbReference>
<dbReference type="InterPro" id="IPR003148">
    <property type="entry name" value="RCK_N"/>
</dbReference>
<dbReference type="Gene3D" id="3.30.70.1450">
    <property type="entry name" value="Regulator of K+ conductance, C-terminal domain"/>
    <property type="match status" value="1"/>
</dbReference>
<evidence type="ECO:0000259" key="1">
    <source>
        <dbReference type="PROSITE" id="PS51201"/>
    </source>
</evidence>
<dbReference type="InterPro" id="IPR050721">
    <property type="entry name" value="Trk_Ktr_HKT_K-transport"/>
</dbReference>
<dbReference type="Gene3D" id="3.40.50.720">
    <property type="entry name" value="NAD(P)-binding Rossmann-like Domain"/>
    <property type="match status" value="1"/>
</dbReference>
<sequence>MLKEELSESYGIIGLGRFGTALAEKLAEAGREVIVVDRNENKVKELRNYTDFAYVADELTKEVLEEIGIQNCDTVIVCIGEKIDTSILVTLNVVNLGVKRVIAKAISKDQGEVLEKIGAEVVYPEKDMALRLAKKMLVSSVMDSISLNNNVEISEVMVPVRMIGKSLQELRFRQRYGLNIIAVEHAGKTETEVEPEYVFNKGDVLVVIGKSENVSKFEGILLA</sequence>
<dbReference type="GO" id="GO:0008324">
    <property type="term" value="F:monoatomic cation transmembrane transporter activity"/>
    <property type="evidence" value="ECO:0007669"/>
    <property type="project" value="InterPro"/>
</dbReference>
<dbReference type="Proteomes" id="UP000245845">
    <property type="component" value="Unassembled WGS sequence"/>
</dbReference>
<protein>
    <submittedName>
        <fullName evidence="3">Trk system potassium uptake protein TrkA</fullName>
    </submittedName>
</protein>